<keyword evidence="5" id="KW-0479">Metal-binding</keyword>
<dbReference type="UniPathway" id="UPA00610">
    <property type="reaction ID" value="UER00666"/>
</dbReference>
<dbReference type="GeneID" id="103253858"/>
<evidence type="ECO:0000256" key="4">
    <source>
        <dbReference type="ARBA" id="ARBA00023080"/>
    </source>
</evidence>
<evidence type="ECO:0000256" key="3">
    <source>
        <dbReference type="ARBA" id="ARBA00022801"/>
    </source>
</evidence>
<dbReference type="KEGG" id="csyr:103253858"/>
<keyword evidence="4 5" id="KW-0546">Nucleotide metabolism</keyword>
<comment type="function">
    <text evidence="5">Involved in nucleotide metabolism via production of dUMP, the immediate precursor of thymidine nucleotides, and decreases the intracellular concentration of dUTP so that uracil cannot be incorporated into DNA.</text>
</comment>
<protein>
    <recommendedName>
        <fullName evidence="5">Deoxyuridine 5'-triphosphate nucleotidohydrolase</fullName>
        <shortName evidence="5">dUTPase</shortName>
        <ecNumber evidence="5">3.6.1.23</ecNumber>
    </recommendedName>
    <alternativeName>
        <fullName evidence="5">dUTP pyrophosphatase</fullName>
    </alternativeName>
</protein>
<proteinExistence type="inferred from homology"/>
<evidence type="ECO:0000256" key="2">
    <source>
        <dbReference type="ARBA" id="ARBA00006581"/>
    </source>
</evidence>
<dbReference type="GO" id="GO:0004170">
    <property type="term" value="F:dUTP diphosphatase activity"/>
    <property type="evidence" value="ECO:0007669"/>
    <property type="project" value="UniProtKB-UniRule"/>
</dbReference>
<sequence>MDCSEKTPTISHSKHLRPVGEGGVQLHFARLSEHASARPGCLRRPHSAYDYTIPPMEKVLVETDIQIALPSRCSGLASKCFTDVGTGVIDEDYRENVGAVLFNFGKEKFEVKKCDQAGCSFVNEFFNSEIEEVQVLDDTERGTGGFCSTGKN</sequence>
<dbReference type="GO" id="GO:0046081">
    <property type="term" value="P:dUTP catabolic process"/>
    <property type="evidence" value="ECO:0007669"/>
    <property type="project" value="UniProtKB-UniRule"/>
</dbReference>
<comment type="cofactor">
    <cofactor evidence="5">
        <name>Mg(2+)</name>
        <dbReference type="ChEBI" id="CHEBI:18420"/>
    </cofactor>
</comment>
<dbReference type="InterPro" id="IPR029054">
    <property type="entry name" value="dUTPase-like"/>
</dbReference>
<dbReference type="OrthoDB" id="419889at2759"/>
<comment type="catalytic activity">
    <reaction evidence="5">
        <text>dUTP + H2O = dUMP + diphosphate + H(+)</text>
        <dbReference type="Rhea" id="RHEA:10248"/>
        <dbReference type="ChEBI" id="CHEBI:15377"/>
        <dbReference type="ChEBI" id="CHEBI:15378"/>
        <dbReference type="ChEBI" id="CHEBI:33019"/>
        <dbReference type="ChEBI" id="CHEBI:61555"/>
        <dbReference type="ChEBI" id="CHEBI:246422"/>
        <dbReference type="EC" id="3.6.1.23"/>
    </reaction>
</comment>
<dbReference type="GO" id="GO:0000287">
    <property type="term" value="F:magnesium ion binding"/>
    <property type="evidence" value="ECO:0007669"/>
    <property type="project" value="UniProtKB-UniRule"/>
</dbReference>
<gene>
    <name evidence="8" type="primary">LOC103253858</name>
</gene>
<accession>A0A1U7SQX9</accession>
<keyword evidence="7" id="KW-1185">Reference proteome</keyword>
<evidence type="ECO:0000313" key="7">
    <source>
        <dbReference type="Proteomes" id="UP000189704"/>
    </source>
</evidence>
<evidence type="ECO:0000313" key="8">
    <source>
        <dbReference type="RefSeq" id="XP_008050259.1"/>
    </source>
</evidence>
<keyword evidence="3 5" id="KW-0378">Hydrolase</keyword>
<dbReference type="SUPFAM" id="SSF51283">
    <property type="entry name" value="dUTPase-like"/>
    <property type="match status" value="1"/>
</dbReference>
<comment type="pathway">
    <text evidence="1 5">Pyrimidine metabolism; dUMP biosynthesis; dUMP from dCTP (dUTP route): step 2/2.</text>
</comment>
<dbReference type="InterPro" id="IPR008181">
    <property type="entry name" value="dUTPase"/>
</dbReference>
<dbReference type="RefSeq" id="XP_008050259.1">
    <property type="nucleotide sequence ID" value="XM_008052068.1"/>
</dbReference>
<dbReference type="Pfam" id="PF00692">
    <property type="entry name" value="dUTPase"/>
    <property type="match status" value="1"/>
</dbReference>
<dbReference type="GO" id="GO:0006226">
    <property type="term" value="P:dUMP biosynthetic process"/>
    <property type="evidence" value="ECO:0007669"/>
    <property type="project" value="UniProtKB-UniRule"/>
</dbReference>
<organism evidence="7 8">
    <name type="scientific">Carlito syrichta</name>
    <name type="common">Philippine tarsier</name>
    <name type="synonym">Tarsius syrichta</name>
    <dbReference type="NCBI Taxonomy" id="1868482"/>
    <lineage>
        <taxon>Eukaryota</taxon>
        <taxon>Metazoa</taxon>
        <taxon>Chordata</taxon>
        <taxon>Craniata</taxon>
        <taxon>Vertebrata</taxon>
        <taxon>Euteleostomi</taxon>
        <taxon>Mammalia</taxon>
        <taxon>Eutheria</taxon>
        <taxon>Euarchontoglires</taxon>
        <taxon>Primates</taxon>
        <taxon>Haplorrhini</taxon>
        <taxon>Tarsiiformes</taxon>
        <taxon>Tarsiidae</taxon>
        <taxon>Carlito</taxon>
    </lineage>
</organism>
<dbReference type="Proteomes" id="UP000189704">
    <property type="component" value="Unplaced"/>
</dbReference>
<dbReference type="InterPro" id="IPR033704">
    <property type="entry name" value="dUTPase_trimeric"/>
</dbReference>
<dbReference type="PANTHER" id="PTHR11241:SF0">
    <property type="entry name" value="DEOXYURIDINE 5'-TRIPHOSPHATE NUCLEOTIDOHYDROLASE"/>
    <property type="match status" value="1"/>
</dbReference>
<dbReference type="EC" id="3.6.1.23" evidence="5"/>
<evidence type="ECO:0000259" key="6">
    <source>
        <dbReference type="Pfam" id="PF00692"/>
    </source>
</evidence>
<evidence type="ECO:0000256" key="5">
    <source>
        <dbReference type="RuleBase" id="RU367024"/>
    </source>
</evidence>
<dbReference type="CDD" id="cd07557">
    <property type="entry name" value="trimeric_dUTPase"/>
    <property type="match status" value="1"/>
</dbReference>
<feature type="domain" description="dUTPase-like" evidence="6">
    <location>
        <begin position="47"/>
        <end position="150"/>
    </location>
</feature>
<keyword evidence="5" id="KW-0460">Magnesium</keyword>
<dbReference type="InterPro" id="IPR036157">
    <property type="entry name" value="dUTPase-like_sf"/>
</dbReference>
<reference evidence="8" key="1">
    <citation type="submission" date="2025-08" db="UniProtKB">
        <authorList>
            <consortium name="RefSeq"/>
        </authorList>
    </citation>
    <scope>IDENTIFICATION</scope>
</reference>
<dbReference type="AlphaFoldDB" id="A0A1U7SQX9"/>
<evidence type="ECO:0000256" key="1">
    <source>
        <dbReference type="ARBA" id="ARBA00005142"/>
    </source>
</evidence>
<dbReference type="Gene3D" id="2.70.40.10">
    <property type="match status" value="1"/>
</dbReference>
<comment type="similarity">
    <text evidence="2 5">Belongs to the dUTPase family.</text>
</comment>
<name>A0A1U7SQX9_CARSF</name>
<dbReference type="PANTHER" id="PTHR11241">
    <property type="entry name" value="DEOXYURIDINE 5'-TRIPHOSPHATE NUCLEOTIDOHYDROLASE"/>
    <property type="match status" value="1"/>
</dbReference>